<evidence type="ECO:0000259" key="1">
    <source>
        <dbReference type="Pfam" id="PF20282"/>
    </source>
</evidence>
<accession>A0A1I4P625</accession>
<dbReference type="EMBL" id="FOTK01000023">
    <property type="protein sequence ID" value="SFM23179.1"/>
    <property type="molecule type" value="Genomic_DNA"/>
</dbReference>
<organism evidence="2 3">
    <name type="scientific">Methylobacterium pseudosasicola</name>
    <dbReference type="NCBI Taxonomy" id="582667"/>
    <lineage>
        <taxon>Bacteria</taxon>
        <taxon>Pseudomonadati</taxon>
        <taxon>Pseudomonadota</taxon>
        <taxon>Alphaproteobacteria</taxon>
        <taxon>Hyphomicrobiales</taxon>
        <taxon>Methylobacteriaceae</taxon>
        <taxon>Methylobacterium</taxon>
    </lineage>
</organism>
<gene>
    <name evidence="2" type="ORF">SAMN05192568_102367</name>
</gene>
<feature type="domain" description="ABC-three component systems C-terminal" evidence="1">
    <location>
        <begin position="204"/>
        <end position="332"/>
    </location>
</feature>
<evidence type="ECO:0000313" key="3">
    <source>
        <dbReference type="Proteomes" id="UP000199048"/>
    </source>
</evidence>
<keyword evidence="3" id="KW-1185">Reference proteome</keyword>
<reference evidence="3" key="1">
    <citation type="submission" date="2016-10" db="EMBL/GenBank/DDBJ databases">
        <authorList>
            <person name="Varghese N."/>
            <person name="Submissions S."/>
        </authorList>
    </citation>
    <scope>NUCLEOTIDE SEQUENCE [LARGE SCALE GENOMIC DNA]</scope>
    <source>
        <strain evidence="3">BL36</strain>
    </source>
</reference>
<dbReference type="OrthoDB" id="3242664at2"/>
<dbReference type="RefSeq" id="WP_092043587.1">
    <property type="nucleotide sequence ID" value="NZ_FOTK01000023.1"/>
</dbReference>
<name>A0A1I4P625_9HYPH</name>
<proteinExistence type="predicted"/>
<protein>
    <recommendedName>
        <fullName evidence="1">ABC-three component systems C-terminal domain-containing protein</fullName>
    </recommendedName>
</protein>
<sequence length="334" mass="37469">MISDYVGRFFKLTPAQLEAFVADWLHLRREEYVDWDLCPGAGDGGRDVVGFVTRHGYEGEWHNYQCKLLRRNLTISTAVLELGKIFMHVAKGDFTLPSRYVFVAPQGTARDLTDLARHPEKFRATVVERWDAVCRNGLVQKQAVPLTPEIRAALDAFDFAGVSVLDGAKLVTQPDIHPVLVRWFGADPGPPPPPEELPDVALDEAPYLGQLAAAYGARAALVAATPDDILRHPRFGDQMRDQRVRYFRASTFGRFYRTRVFKDVLVAFDDEIYHGVVDTHRDDGHRDVLDQVNAVMKVAPTLPLTGPLRDHASAMVKQGTCHRFANEGRLPWGI</sequence>
<dbReference type="Pfam" id="PF20282">
    <property type="entry name" value="CTD6"/>
    <property type="match status" value="1"/>
</dbReference>
<evidence type="ECO:0000313" key="2">
    <source>
        <dbReference type="EMBL" id="SFM23179.1"/>
    </source>
</evidence>
<dbReference type="AlphaFoldDB" id="A0A1I4P625"/>
<dbReference type="Proteomes" id="UP000199048">
    <property type="component" value="Unassembled WGS sequence"/>
</dbReference>
<dbReference type="InterPro" id="IPR046914">
    <property type="entry name" value="ABC-3C_CTD6"/>
</dbReference>
<dbReference type="STRING" id="582667.SAMN05192568_102367"/>